<dbReference type="Proteomes" id="UP001165427">
    <property type="component" value="Unassembled WGS sequence"/>
</dbReference>
<feature type="domain" description="Metallo-beta-lactamase" evidence="1">
    <location>
        <begin position="22"/>
        <end position="188"/>
    </location>
</feature>
<organism evidence="2 3">
    <name type="scientific">Desulfatitalea alkaliphila</name>
    <dbReference type="NCBI Taxonomy" id="2929485"/>
    <lineage>
        <taxon>Bacteria</taxon>
        <taxon>Pseudomonadati</taxon>
        <taxon>Thermodesulfobacteriota</taxon>
        <taxon>Desulfobacteria</taxon>
        <taxon>Desulfobacterales</taxon>
        <taxon>Desulfosarcinaceae</taxon>
        <taxon>Desulfatitalea</taxon>
    </lineage>
</organism>
<dbReference type="RefSeq" id="WP_246903396.1">
    <property type="nucleotide sequence ID" value="NZ_JALJRB010000003.1"/>
</dbReference>
<dbReference type="SUPFAM" id="SSF56281">
    <property type="entry name" value="Metallo-hydrolase/oxidoreductase"/>
    <property type="match status" value="1"/>
</dbReference>
<evidence type="ECO:0000313" key="2">
    <source>
        <dbReference type="EMBL" id="MCJ8499844.1"/>
    </source>
</evidence>
<dbReference type="Gene3D" id="3.60.15.10">
    <property type="entry name" value="Ribonuclease Z/Hydroxyacylglutathione hydrolase-like"/>
    <property type="match status" value="1"/>
</dbReference>
<dbReference type="InterPro" id="IPR050662">
    <property type="entry name" value="Sec-metab_biosynth-thioest"/>
</dbReference>
<dbReference type="PANTHER" id="PTHR23131:SF0">
    <property type="entry name" value="ENDORIBONUCLEASE LACTB2"/>
    <property type="match status" value="1"/>
</dbReference>
<dbReference type="InterPro" id="IPR036866">
    <property type="entry name" value="RibonucZ/Hydroxyglut_hydro"/>
</dbReference>
<reference evidence="2" key="1">
    <citation type="submission" date="2022-04" db="EMBL/GenBank/DDBJ databases">
        <title>Desulfatitalea alkaliphila sp. nov., a novel anaerobic sulfate-reducing bacterium isolated from terrestrial mud volcano, Taman Peninsula, Russia.</title>
        <authorList>
            <person name="Khomyakova M.A."/>
            <person name="Merkel A.Y."/>
            <person name="Slobodkin A.I."/>
        </authorList>
    </citation>
    <scope>NUCLEOTIDE SEQUENCE</scope>
    <source>
        <strain evidence="2">M08but</strain>
    </source>
</reference>
<dbReference type="Pfam" id="PF00753">
    <property type="entry name" value="Lactamase_B"/>
    <property type="match status" value="1"/>
</dbReference>
<accession>A0AA41UI97</accession>
<comment type="caution">
    <text evidence="2">The sequence shown here is derived from an EMBL/GenBank/DDBJ whole genome shotgun (WGS) entry which is preliminary data.</text>
</comment>
<gene>
    <name evidence="2" type="ORF">MRX98_04600</name>
</gene>
<dbReference type="EMBL" id="JALJRB010000003">
    <property type="protein sequence ID" value="MCJ8499844.1"/>
    <property type="molecule type" value="Genomic_DNA"/>
</dbReference>
<dbReference type="InterPro" id="IPR041516">
    <property type="entry name" value="LACTB2_WH"/>
</dbReference>
<dbReference type="AlphaFoldDB" id="A0AA41UI97"/>
<evidence type="ECO:0000313" key="3">
    <source>
        <dbReference type="Proteomes" id="UP001165427"/>
    </source>
</evidence>
<sequence>MKPMHSIHQATVSTLTLPPHHSTNGYLIGGDGEAVLIDPIFQKGNPLDACLQANRIRSIQYAAVTHPHPDHHGGIDRLLAQHGGHLLCHRGTAEPAVFHLADGTRIKALAGGEAIKAGPYTLQALHTPGHSPAHLSFYIAQEGILFSGDTILGCGTAIISPPEGDMADYLTTLRNLAAMDIRTICPAHGPVITEGVQERIEWYIAHRLMREARVLEALREGLSTPSGITRRIYDEADFRMHGHDLQPRAERTVLAHLEKLEKEGVVVRQANTDSLHFHIL</sequence>
<dbReference type="InterPro" id="IPR001279">
    <property type="entry name" value="Metallo-B-lactamas"/>
</dbReference>
<proteinExistence type="predicted"/>
<dbReference type="Pfam" id="PF17778">
    <property type="entry name" value="WHD_BLACT"/>
    <property type="match status" value="1"/>
</dbReference>
<dbReference type="InterPro" id="IPR036388">
    <property type="entry name" value="WH-like_DNA-bd_sf"/>
</dbReference>
<protein>
    <submittedName>
        <fullName evidence="2">MBL fold metallo-hydrolase</fullName>
    </submittedName>
</protein>
<name>A0AA41UI97_9BACT</name>
<dbReference type="Gene3D" id="1.10.10.10">
    <property type="entry name" value="Winged helix-like DNA-binding domain superfamily/Winged helix DNA-binding domain"/>
    <property type="match status" value="1"/>
</dbReference>
<dbReference type="PANTHER" id="PTHR23131">
    <property type="entry name" value="ENDORIBONUCLEASE LACTB2"/>
    <property type="match status" value="1"/>
</dbReference>
<keyword evidence="3" id="KW-1185">Reference proteome</keyword>
<evidence type="ECO:0000259" key="1">
    <source>
        <dbReference type="SMART" id="SM00849"/>
    </source>
</evidence>
<dbReference type="SMART" id="SM00849">
    <property type="entry name" value="Lactamase_B"/>
    <property type="match status" value="1"/>
</dbReference>